<feature type="region of interest" description="Disordered" evidence="3">
    <location>
        <begin position="721"/>
        <end position="806"/>
    </location>
</feature>
<evidence type="ECO:0000313" key="6">
    <source>
        <dbReference type="Proteomes" id="UP000245768"/>
    </source>
</evidence>
<dbReference type="STRING" id="215250.A0A316YX42"/>
<keyword evidence="6" id="KW-1185">Reference proteome</keyword>
<dbReference type="InParanoid" id="A0A316YX42"/>
<dbReference type="Gene3D" id="1.20.120.330">
    <property type="entry name" value="Nucleotidyltransferases domain 2"/>
    <property type="match status" value="1"/>
</dbReference>
<evidence type="ECO:0000313" key="5">
    <source>
        <dbReference type="EMBL" id="PWN93741.1"/>
    </source>
</evidence>
<protein>
    <recommendedName>
        <fullName evidence="4">GIT Spa2 homology (SHD) domain-containing protein</fullName>
    </recommendedName>
</protein>
<evidence type="ECO:0000259" key="4">
    <source>
        <dbReference type="SMART" id="SM00555"/>
    </source>
</evidence>
<feature type="compositionally biased region" description="Basic and acidic residues" evidence="3">
    <location>
        <begin position="280"/>
        <end position="290"/>
    </location>
</feature>
<proteinExistence type="predicted"/>
<dbReference type="Pfam" id="PF08518">
    <property type="entry name" value="GIT_SHD"/>
    <property type="match status" value="2"/>
</dbReference>
<keyword evidence="1" id="KW-0677">Repeat</keyword>
<dbReference type="InterPro" id="IPR013724">
    <property type="entry name" value="GIT_SHD"/>
</dbReference>
<dbReference type="InterPro" id="IPR022018">
    <property type="entry name" value="GIT1_C"/>
</dbReference>
<dbReference type="InterPro" id="IPR039892">
    <property type="entry name" value="Spa2/Sph1"/>
</dbReference>
<name>A0A316YX42_9BASI</name>
<gene>
    <name evidence="5" type="ORF">FA10DRAFT_274041</name>
</gene>
<dbReference type="GeneID" id="37045111"/>
<feature type="region of interest" description="Disordered" evidence="3">
    <location>
        <begin position="23"/>
        <end position="97"/>
    </location>
</feature>
<feature type="compositionally biased region" description="Polar residues" evidence="3">
    <location>
        <begin position="868"/>
        <end position="901"/>
    </location>
</feature>
<dbReference type="PANTHER" id="PTHR21601">
    <property type="entry name" value="SPA2 PROTEIN"/>
    <property type="match status" value="1"/>
</dbReference>
<feature type="coiled-coil region" evidence="2">
    <location>
        <begin position="362"/>
        <end position="547"/>
    </location>
</feature>
<dbReference type="GO" id="GO:0005078">
    <property type="term" value="F:MAP-kinase scaffold activity"/>
    <property type="evidence" value="ECO:0007669"/>
    <property type="project" value="TreeGrafter"/>
</dbReference>
<reference evidence="5 6" key="1">
    <citation type="journal article" date="2018" name="Mol. Biol. Evol.">
        <title>Broad Genomic Sampling Reveals a Smut Pathogenic Ancestry of the Fungal Clade Ustilaginomycotina.</title>
        <authorList>
            <person name="Kijpornyongpan T."/>
            <person name="Mondo S.J."/>
            <person name="Barry K."/>
            <person name="Sandor L."/>
            <person name="Lee J."/>
            <person name="Lipzen A."/>
            <person name="Pangilinan J."/>
            <person name="LaButti K."/>
            <person name="Hainaut M."/>
            <person name="Henrissat B."/>
            <person name="Grigoriev I.V."/>
            <person name="Spatafora J.W."/>
            <person name="Aime M.C."/>
        </authorList>
    </citation>
    <scope>NUCLEOTIDE SEQUENCE [LARGE SCALE GENOMIC DNA]</scope>
    <source>
        <strain evidence="5 6">MCA 4198</strain>
    </source>
</reference>
<dbReference type="OrthoDB" id="5588096at2759"/>
<feature type="domain" description="GIT Spa2 homology (SHD)" evidence="4">
    <location>
        <begin position="182"/>
        <end position="212"/>
    </location>
</feature>
<dbReference type="EMBL" id="KZ819634">
    <property type="protein sequence ID" value="PWN93741.1"/>
    <property type="molecule type" value="Genomic_DNA"/>
</dbReference>
<accession>A0A316YX42</accession>
<organism evidence="5 6">
    <name type="scientific">Acaromyces ingoldii</name>
    <dbReference type="NCBI Taxonomy" id="215250"/>
    <lineage>
        <taxon>Eukaryota</taxon>
        <taxon>Fungi</taxon>
        <taxon>Dikarya</taxon>
        <taxon>Basidiomycota</taxon>
        <taxon>Ustilaginomycotina</taxon>
        <taxon>Exobasidiomycetes</taxon>
        <taxon>Exobasidiales</taxon>
        <taxon>Cryptobasidiaceae</taxon>
        <taxon>Acaromyces</taxon>
    </lineage>
</organism>
<evidence type="ECO:0000256" key="3">
    <source>
        <dbReference type="SAM" id="MobiDB-lite"/>
    </source>
</evidence>
<feature type="compositionally biased region" description="Polar residues" evidence="3">
    <location>
        <begin position="744"/>
        <end position="753"/>
    </location>
</feature>
<feature type="region of interest" description="Disordered" evidence="3">
    <location>
        <begin position="831"/>
        <end position="915"/>
    </location>
</feature>
<feature type="compositionally biased region" description="Polar residues" evidence="3">
    <location>
        <begin position="50"/>
        <end position="60"/>
    </location>
</feature>
<feature type="region of interest" description="Disordered" evidence="3">
    <location>
        <begin position="262"/>
        <end position="290"/>
    </location>
</feature>
<dbReference type="GO" id="GO:1902716">
    <property type="term" value="C:cell cortex of growing cell tip"/>
    <property type="evidence" value="ECO:0007669"/>
    <property type="project" value="TreeGrafter"/>
</dbReference>
<dbReference type="InterPro" id="IPR056439">
    <property type="entry name" value="VBS_C3G9"/>
</dbReference>
<dbReference type="Pfam" id="PF23742">
    <property type="entry name" value="VBS_C3G9"/>
    <property type="match status" value="1"/>
</dbReference>
<evidence type="ECO:0000256" key="2">
    <source>
        <dbReference type="SAM" id="Coils"/>
    </source>
</evidence>
<dbReference type="GO" id="GO:0005826">
    <property type="term" value="C:actomyosin contractile ring"/>
    <property type="evidence" value="ECO:0007669"/>
    <property type="project" value="TreeGrafter"/>
</dbReference>
<feature type="compositionally biased region" description="Low complexity" evidence="3">
    <location>
        <begin position="831"/>
        <end position="844"/>
    </location>
</feature>
<dbReference type="PANTHER" id="PTHR21601:SF0">
    <property type="entry name" value="PROTEIN SPA2-RELATED"/>
    <property type="match status" value="1"/>
</dbReference>
<sequence>MNGARQQQSAAYGNGVRAAGAGSGNGVYAYGQGNGSLSNGTHGMGVGVEGTSSNSMSSGTVPHRKTPSSSSNPAVTGSGPGLGAATGGKVRRPRPDTEEIKRVGRIHYQELLGFLRSHLARGQMGPRSNAREKLTRLSKQQFTELSTDVYDELMRRVDNARKGDEMPHLAVREEFHPKRNQARQKLATLPKTRFKDLASDVFFELERRFPELREEFRPEAVEQGTASREKPREVIAAQPSTADVVVPNKSKLVEEDVTVPYAKTLNRTKDGDNEEPPPGYDRDKGESDRVSIRDSIVTADNDTDAFNRNTVYSQASSVGTGFFNGYAGSKATESIVASPHLGRSSDNEASGLSTAFGIEKMRSDYEFRIATLQQRVTALEAEAKQGGSSKEANILRGELDGAKELHNEQLKSLQKEIIEHRNRHDAKHSELQETLRKLDDLHDEHAALQQEREERGGVKGGEDGEAVRQELDSLQKEHSRQEELVTELRGEVSSLLEELRQLSSRNDEMLADKDSDQAVIRDLENQVSSYKRKYETAKTELRNMKATSQLYVQPPKADDFMPASDSGAIVDVNLTAFQSSIDELLAAARSKTPSNVLLAMKTVVLATTLVTDDVAKYESRSSTDSGPSEEKEQLTALRVRASNTLNNLMTACRNHASSHGLSPVSLLDAAASHVATTIVDIVKLLKVRKATKAEAEEFEATFTQNGTLPNGLKPLHTNALASSSAAKDPPFSPGYDRNKAPSENRLNPSSSTKGEGRFSPRSRHGPSMGRYSPVSYRPDLSRNNSQGEGSWKDSRTRTLSTSSASSAAAANAAGSSVPATPAMPMPLNASVLRSKSASSSRQQSEMGDEQQPPPQAQQERRDDAKGGQAQTNGFTISESPSWGSNLSEQQAKGSIGTSSPDMQPPLPAALQTSGDSSVEENWAELRNYIKVQTEAIVHSIQALLSSIREGAQSHQLTENLTQITTIVSSIVAISGDNLPNDEQSRLEGPKILKDLADNCERLSEMQTKQEFDKATKSAMAAASFGVAKGLKALTVLFEAADDADDLT</sequence>
<dbReference type="SMART" id="SM00555">
    <property type="entry name" value="GIT"/>
    <property type="match status" value="2"/>
</dbReference>
<dbReference type="Pfam" id="PF12205">
    <property type="entry name" value="GIT1_C"/>
    <property type="match status" value="1"/>
</dbReference>
<keyword evidence="2" id="KW-0175">Coiled coil</keyword>
<dbReference type="Proteomes" id="UP000245768">
    <property type="component" value="Unassembled WGS sequence"/>
</dbReference>
<feature type="domain" description="GIT Spa2 homology (SHD)" evidence="4">
    <location>
        <begin position="130"/>
        <end position="160"/>
    </location>
</feature>
<dbReference type="RefSeq" id="XP_025380939.1">
    <property type="nucleotide sequence ID" value="XM_025523195.1"/>
</dbReference>
<dbReference type="AlphaFoldDB" id="A0A316YX42"/>
<evidence type="ECO:0000256" key="1">
    <source>
        <dbReference type="ARBA" id="ARBA00022737"/>
    </source>
</evidence>